<feature type="coiled-coil region" evidence="1">
    <location>
        <begin position="113"/>
        <end position="154"/>
    </location>
</feature>
<dbReference type="STRING" id="283909.R7V7P6"/>
<protein>
    <submittedName>
        <fullName evidence="2 3">Uncharacterized protein</fullName>
    </submittedName>
</protein>
<name>R7V7P6_CAPTE</name>
<reference evidence="2 4" key="2">
    <citation type="journal article" date="2013" name="Nature">
        <title>Insights into bilaterian evolution from three spiralian genomes.</title>
        <authorList>
            <person name="Simakov O."/>
            <person name="Marletaz F."/>
            <person name="Cho S.J."/>
            <person name="Edsinger-Gonzales E."/>
            <person name="Havlak P."/>
            <person name="Hellsten U."/>
            <person name="Kuo D.H."/>
            <person name="Larsson T."/>
            <person name="Lv J."/>
            <person name="Arendt D."/>
            <person name="Savage R."/>
            <person name="Osoegawa K."/>
            <person name="de Jong P."/>
            <person name="Grimwood J."/>
            <person name="Chapman J.A."/>
            <person name="Shapiro H."/>
            <person name="Aerts A."/>
            <person name="Otillar R.P."/>
            <person name="Terry A.Y."/>
            <person name="Boore J.L."/>
            <person name="Grigoriev I.V."/>
            <person name="Lindberg D.R."/>
            <person name="Seaver E.C."/>
            <person name="Weisblat D.A."/>
            <person name="Putnam N.H."/>
            <person name="Rokhsar D.S."/>
        </authorList>
    </citation>
    <scope>NUCLEOTIDE SEQUENCE</scope>
    <source>
        <strain evidence="2 4">I ESC-2004</strain>
    </source>
</reference>
<dbReference type="PANTHER" id="PTHR14305:SF0">
    <property type="entry name" value="E3 UBIQUITIN-PROTEIN LIGASE CCNB1IP1"/>
    <property type="match status" value="1"/>
</dbReference>
<dbReference type="GO" id="GO:0000795">
    <property type="term" value="C:synaptonemal complex"/>
    <property type="evidence" value="ECO:0007669"/>
    <property type="project" value="InterPro"/>
</dbReference>
<organism evidence="2">
    <name type="scientific">Capitella teleta</name>
    <name type="common">Polychaete worm</name>
    <dbReference type="NCBI Taxonomy" id="283909"/>
    <lineage>
        <taxon>Eukaryota</taxon>
        <taxon>Metazoa</taxon>
        <taxon>Spiralia</taxon>
        <taxon>Lophotrochozoa</taxon>
        <taxon>Annelida</taxon>
        <taxon>Polychaeta</taxon>
        <taxon>Sedentaria</taxon>
        <taxon>Scolecida</taxon>
        <taxon>Capitellidae</taxon>
        <taxon>Capitella</taxon>
    </lineage>
</organism>
<dbReference type="PANTHER" id="PTHR14305">
    <property type="entry name" value="E3 UBIQUITIN-PROTEIN LIGASE CCNB1IP1"/>
    <property type="match status" value="1"/>
</dbReference>
<dbReference type="EnsemblMetazoa" id="CapteT134222">
    <property type="protein sequence ID" value="CapteP134222"/>
    <property type="gene ID" value="CapteG134222"/>
</dbReference>
<evidence type="ECO:0000313" key="3">
    <source>
        <dbReference type="EnsemblMetazoa" id="CapteP134222"/>
    </source>
</evidence>
<keyword evidence="1" id="KW-0175">Coiled coil</keyword>
<dbReference type="OrthoDB" id="441210at2759"/>
<proteinExistence type="predicted"/>
<sequence length="194" mass="22407">DIFCDEDGGKEFQKSLSCPACESPLASKFDIVRIDLQPSEAYKSMLLAGQTPEIALEIYQKSLSFWKYQLKLSYQEHINSRSREKTSQLEQYYTQLMTRAQNELSRIFCMNLFLAAKKDVANAEKELREAVNKLSEKNNQCQKLKMMCDTLKRKPINAYQPKIRDNQSKGGLDTPRHHDILTSDGNIYSRLIIN</sequence>
<dbReference type="EMBL" id="KB294417">
    <property type="protein sequence ID" value="ELU14569.1"/>
    <property type="molecule type" value="Genomic_DNA"/>
</dbReference>
<reference evidence="3" key="3">
    <citation type="submission" date="2015-06" db="UniProtKB">
        <authorList>
            <consortium name="EnsemblMetazoa"/>
        </authorList>
    </citation>
    <scope>IDENTIFICATION</scope>
</reference>
<evidence type="ECO:0000313" key="4">
    <source>
        <dbReference type="Proteomes" id="UP000014760"/>
    </source>
</evidence>
<accession>R7V7P6</accession>
<dbReference type="InterPro" id="IPR042448">
    <property type="entry name" value="CCNB1IP1"/>
</dbReference>
<dbReference type="OMA" id="KYKAMVL"/>
<reference evidence="4" key="1">
    <citation type="submission" date="2012-12" db="EMBL/GenBank/DDBJ databases">
        <authorList>
            <person name="Hellsten U."/>
            <person name="Grimwood J."/>
            <person name="Chapman J.A."/>
            <person name="Shapiro H."/>
            <person name="Aerts A."/>
            <person name="Otillar R.P."/>
            <person name="Terry A.Y."/>
            <person name="Boore J.L."/>
            <person name="Simakov O."/>
            <person name="Marletaz F."/>
            <person name="Cho S.-J."/>
            <person name="Edsinger-Gonzales E."/>
            <person name="Havlak P."/>
            <person name="Kuo D.-H."/>
            <person name="Larsson T."/>
            <person name="Lv J."/>
            <person name="Arendt D."/>
            <person name="Savage R."/>
            <person name="Osoegawa K."/>
            <person name="de Jong P."/>
            <person name="Lindberg D.R."/>
            <person name="Seaver E.C."/>
            <person name="Weisblat D.A."/>
            <person name="Putnam N.H."/>
            <person name="Grigoriev I.V."/>
            <person name="Rokhsar D.S."/>
        </authorList>
    </citation>
    <scope>NUCLEOTIDE SEQUENCE</scope>
    <source>
        <strain evidence="4">I ESC-2004</strain>
    </source>
</reference>
<dbReference type="HOGENOM" id="CLU_1405694_0_0_1"/>
<feature type="non-terminal residue" evidence="2">
    <location>
        <position position="1"/>
    </location>
</feature>
<dbReference type="AlphaFoldDB" id="R7V7P6"/>
<dbReference type="EMBL" id="AMQN01000675">
    <property type="status" value="NOT_ANNOTATED_CDS"/>
    <property type="molecule type" value="Genomic_DNA"/>
</dbReference>
<evidence type="ECO:0000313" key="2">
    <source>
        <dbReference type="EMBL" id="ELU14569.1"/>
    </source>
</evidence>
<dbReference type="Proteomes" id="UP000014760">
    <property type="component" value="Unassembled WGS sequence"/>
</dbReference>
<evidence type="ECO:0000256" key="1">
    <source>
        <dbReference type="SAM" id="Coils"/>
    </source>
</evidence>
<gene>
    <name evidence="2" type="ORF">CAPTEDRAFT_134222</name>
</gene>
<dbReference type="GO" id="GO:0007131">
    <property type="term" value="P:reciprocal meiotic recombination"/>
    <property type="evidence" value="ECO:0007669"/>
    <property type="project" value="InterPro"/>
</dbReference>
<dbReference type="GO" id="GO:0061630">
    <property type="term" value="F:ubiquitin protein ligase activity"/>
    <property type="evidence" value="ECO:0007669"/>
    <property type="project" value="InterPro"/>
</dbReference>
<keyword evidence="4" id="KW-1185">Reference proteome</keyword>